<evidence type="ECO:0000256" key="1">
    <source>
        <dbReference type="SAM" id="MobiDB-lite"/>
    </source>
</evidence>
<reference evidence="2" key="1">
    <citation type="journal article" date="2014" name="Genome Biol. Evol.">
        <title>Gene Loss Rather Than Gene Gain Is Associated with a Host Jump from Monocots to Dicots in the Smut Fungus Melanopsichium pennsylvanicum.</title>
        <authorList>
            <person name="Sharma R."/>
            <person name="Mishra B."/>
            <person name="Runge F."/>
            <person name="Thines M."/>
        </authorList>
    </citation>
    <scope>NUCLEOTIDE SEQUENCE</scope>
    <source>
        <strain evidence="2">4</strain>
    </source>
</reference>
<name>A0A077QYV3_9BASI</name>
<dbReference type="EMBL" id="HG529514">
    <property type="protein sequence ID" value="CDI51717.1"/>
    <property type="molecule type" value="Genomic_DNA"/>
</dbReference>
<organism evidence="2">
    <name type="scientific">Melanopsichium pennsylvanicum 4</name>
    <dbReference type="NCBI Taxonomy" id="1398559"/>
    <lineage>
        <taxon>Eukaryota</taxon>
        <taxon>Fungi</taxon>
        <taxon>Dikarya</taxon>
        <taxon>Basidiomycota</taxon>
        <taxon>Ustilaginomycotina</taxon>
        <taxon>Ustilaginomycetes</taxon>
        <taxon>Ustilaginales</taxon>
        <taxon>Ustilaginaceae</taxon>
        <taxon>Melanopsichium</taxon>
    </lineage>
</organism>
<feature type="region of interest" description="Disordered" evidence="1">
    <location>
        <begin position="1"/>
        <end position="37"/>
    </location>
</feature>
<protein>
    <submittedName>
        <fullName evidence="2">Uncharacterized protein</fullName>
    </submittedName>
</protein>
<dbReference type="AlphaFoldDB" id="A0A077QYV3"/>
<evidence type="ECO:0000313" key="2">
    <source>
        <dbReference type="EMBL" id="CDI51717.1"/>
    </source>
</evidence>
<sequence length="77" mass="8799">MYPPVPNVERPTVMPALSNDRMLSGNDNSTRAKDGRGAAEVNMVDRARLRSVKERMKFMVEEACGFYIMITWIENSF</sequence>
<proteinExistence type="predicted"/>
<accession>A0A077QYV3</accession>